<dbReference type="FunFam" id="3.30.70.270:FF:000001">
    <property type="entry name" value="Diguanylate cyclase domain protein"/>
    <property type="match status" value="1"/>
</dbReference>
<sequence>MPTYSEEELAEALAECAREPVHIPGAIQPAGCLVSLNEDLSRVLQVSSNIEELLGMPVTEALSHPPTHCLGEALIARLDSRLASDGGKVMVGDILTSAITGERCRATAYRSGTRVVVEIEPLRTLGELEILTTVSHWQTCLAEQNSEPELLQALAEGVRALTQHDRVMVYSFDADWNGLVEAECRSEGVDSLLGHRFPASDIPSQVRALYDINPVRSIPDAQAEAVALMPERCPLSGEPLDLSVGNLRAVSPVHQEYLHNMGVAGSLSVAIHGDEGLWGLVACHAMTPCALSPVSRDAAHLLAQMAIQRLQRLRLLFQQRFRQRVQETRGLLFETRKELLVAGDLVQRHGHDWLTLFRASGVGMVYADTVSRVGKLPDADMLKKVAAWLGESQSRATAWHSSALGETRLGEWLSPQCSCGLLAVPLSVDASRQGWLMLFREEQRETSLWAGRPEDVPRMKDGRLVMSPRRSFEVWQQELTGHSAPWQEVEVLAAQDLGEDLAIAASASEIFNLNETLYQERQALADANRRLERLALTDPLTQIWNRYRIEMALEAELNAAARYGRDVSVLLFDIDHFKSVNDRFGHEVGDRVLTLLAQTVWNALRSCDAVGRWGGEEFLVLCTGCTDEDVMGLASRLLKAVSEVDFDEVGRVTISIGAACWTPGESQTDLIRRADKAMYQAKKGGRNRAEKSE</sequence>
<name>A0A1G7UUL3_9GAMM</name>
<dbReference type="GO" id="GO:1902201">
    <property type="term" value="P:negative regulation of bacterial-type flagellum-dependent cell motility"/>
    <property type="evidence" value="ECO:0007669"/>
    <property type="project" value="TreeGrafter"/>
</dbReference>
<dbReference type="Pfam" id="PF01590">
    <property type="entry name" value="GAF"/>
    <property type="match status" value="1"/>
</dbReference>
<dbReference type="PANTHER" id="PTHR45138">
    <property type="entry name" value="REGULATORY COMPONENTS OF SENSORY TRANSDUCTION SYSTEM"/>
    <property type="match status" value="1"/>
</dbReference>
<gene>
    <name evidence="10" type="ORF">SAMN05216571_11664</name>
</gene>
<dbReference type="CDD" id="cd01949">
    <property type="entry name" value="GGDEF"/>
    <property type="match status" value="1"/>
</dbReference>
<dbReference type="GO" id="GO:0052621">
    <property type="term" value="F:diguanylate cyclase activity"/>
    <property type="evidence" value="ECO:0007669"/>
    <property type="project" value="UniProtKB-EC"/>
</dbReference>
<dbReference type="PANTHER" id="PTHR45138:SF9">
    <property type="entry name" value="DIGUANYLATE CYCLASE DGCM-RELATED"/>
    <property type="match status" value="1"/>
</dbReference>
<dbReference type="GO" id="GO:0006355">
    <property type="term" value="P:regulation of DNA-templated transcription"/>
    <property type="evidence" value="ECO:0007669"/>
    <property type="project" value="InterPro"/>
</dbReference>
<dbReference type="SUPFAM" id="SSF55781">
    <property type="entry name" value="GAF domain-like"/>
    <property type="match status" value="2"/>
</dbReference>
<dbReference type="STRING" id="284577.SAMN05216571_11664"/>
<evidence type="ECO:0000259" key="8">
    <source>
        <dbReference type="PROSITE" id="PS50046"/>
    </source>
</evidence>
<dbReference type="SUPFAM" id="SSF55785">
    <property type="entry name" value="PYP-like sensor domain (PAS domain)"/>
    <property type="match status" value="1"/>
</dbReference>
<dbReference type="InterPro" id="IPR029787">
    <property type="entry name" value="Nucleotide_cyclase"/>
</dbReference>
<keyword evidence="4" id="KW-0716">Sensory transduction</keyword>
<evidence type="ECO:0000256" key="3">
    <source>
        <dbReference type="ARBA" id="ARBA00022543"/>
    </source>
</evidence>
<dbReference type="SMART" id="SM00267">
    <property type="entry name" value="GGDEF"/>
    <property type="match status" value="1"/>
</dbReference>
<evidence type="ECO:0000259" key="9">
    <source>
        <dbReference type="PROSITE" id="PS50887"/>
    </source>
</evidence>
<evidence type="ECO:0000256" key="5">
    <source>
        <dbReference type="ARBA" id="ARBA00022991"/>
    </source>
</evidence>
<dbReference type="GO" id="GO:0009584">
    <property type="term" value="P:detection of visible light"/>
    <property type="evidence" value="ECO:0007669"/>
    <property type="project" value="InterPro"/>
</dbReference>
<dbReference type="EC" id="2.7.7.65" evidence="2"/>
<dbReference type="Gene3D" id="3.30.450.40">
    <property type="match status" value="1"/>
</dbReference>
<comment type="catalytic activity">
    <reaction evidence="7">
        <text>2 GTP = 3',3'-c-di-GMP + 2 diphosphate</text>
        <dbReference type="Rhea" id="RHEA:24898"/>
        <dbReference type="ChEBI" id="CHEBI:33019"/>
        <dbReference type="ChEBI" id="CHEBI:37565"/>
        <dbReference type="ChEBI" id="CHEBI:58805"/>
        <dbReference type="EC" id="2.7.7.65"/>
    </reaction>
</comment>
<dbReference type="InterPro" id="IPR000160">
    <property type="entry name" value="GGDEF_dom"/>
</dbReference>
<dbReference type="GO" id="GO:0005886">
    <property type="term" value="C:plasma membrane"/>
    <property type="evidence" value="ECO:0007669"/>
    <property type="project" value="TreeGrafter"/>
</dbReference>
<dbReference type="InterPro" id="IPR003018">
    <property type="entry name" value="GAF"/>
</dbReference>
<keyword evidence="5" id="KW-0157">Chromophore</keyword>
<dbReference type="Pfam" id="PF08446">
    <property type="entry name" value="PAS_2"/>
    <property type="match status" value="1"/>
</dbReference>
<dbReference type="InterPro" id="IPR043150">
    <property type="entry name" value="Phytochrome_PHY_sf"/>
</dbReference>
<accession>A0A1G7UUL3</accession>
<dbReference type="SMART" id="SM00065">
    <property type="entry name" value="GAF"/>
    <property type="match status" value="1"/>
</dbReference>
<dbReference type="RefSeq" id="WP_175491702.1">
    <property type="nucleotide sequence ID" value="NZ_FNCI01000016.1"/>
</dbReference>
<evidence type="ECO:0000256" key="7">
    <source>
        <dbReference type="ARBA" id="ARBA00034247"/>
    </source>
</evidence>
<dbReference type="InterPro" id="IPR013654">
    <property type="entry name" value="PAS_2"/>
</dbReference>
<dbReference type="InterPro" id="IPR016132">
    <property type="entry name" value="Phyto_chromo_attachment"/>
</dbReference>
<dbReference type="InterPro" id="IPR001294">
    <property type="entry name" value="Phytochrome"/>
</dbReference>
<dbReference type="Gene3D" id="3.30.450.20">
    <property type="entry name" value="PAS domain"/>
    <property type="match status" value="1"/>
</dbReference>
<dbReference type="InterPro" id="IPR043128">
    <property type="entry name" value="Rev_trsase/Diguanyl_cyclase"/>
</dbReference>
<dbReference type="Pfam" id="PF00360">
    <property type="entry name" value="PHY"/>
    <property type="match status" value="1"/>
</dbReference>
<comment type="cofactor">
    <cofactor evidence="1">
        <name>Mg(2+)</name>
        <dbReference type="ChEBI" id="CHEBI:18420"/>
    </cofactor>
</comment>
<feature type="domain" description="GGDEF" evidence="9">
    <location>
        <begin position="565"/>
        <end position="693"/>
    </location>
</feature>
<keyword evidence="6" id="KW-0675">Receptor</keyword>
<dbReference type="Gene3D" id="3.30.70.270">
    <property type="match status" value="1"/>
</dbReference>
<feature type="domain" description="Phytochrome chromophore attachment site" evidence="8">
    <location>
        <begin position="146"/>
        <end position="308"/>
    </location>
</feature>
<dbReference type="InterPro" id="IPR029016">
    <property type="entry name" value="GAF-like_dom_sf"/>
</dbReference>
<protein>
    <recommendedName>
        <fullName evidence="2">diguanylate cyclase</fullName>
        <ecNumber evidence="2">2.7.7.65</ecNumber>
    </recommendedName>
</protein>
<dbReference type="InterPro" id="IPR035965">
    <property type="entry name" value="PAS-like_dom_sf"/>
</dbReference>
<evidence type="ECO:0000256" key="4">
    <source>
        <dbReference type="ARBA" id="ARBA00022606"/>
    </source>
</evidence>
<reference evidence="10 11" key="1">
    <citation type="submission" date="2016-10" db="EMBL/GenBank/DDBJ databases">
        <authorList>
            <person name="de Groot N.N."/>
        </authorList>
    </citation>
    <scope>NUCLEOTIDE SEQUENCE [LARGE SCALE GENOMIC DNA]</scope>
    <source>
        <strain evidence="10 11">BH539</strain>
    </source>
</reference>
<dbReference type="Gene3D" id="3.30.450.270">
    <property type="match status" value="1"/>
</dbReference>
<dbReference type="SUPFAM" id="SSF55073">
    <property type="entry name" value="Nucleotide cyclase"/>
    <property type="match status" value="1"/>
</dbReference>
<dbReference type="GO" id="GO:0009881">
    <property type="term" value="F:photoreceptor activity"/>
    <property type="evidence" value="ECO:0007669"/>
    <property type="project" value="UniProtKB-KW"/>
</dbReference>
<evidence type="ECO:0000313" key="11">
    <source>
        <dbReference type="Proteomes" id="UP000198641"/>
    </source>
</evidence>
<proteinExistence type="predicted"/>
<dbReference type="InterPro" id="IPR050469">
    <property type="entry name" value="Diguanylate_Cyclase"/>
</dbReference>
<dbReference type="NCBIfam" id="TIGR00254">
    <property type="entry name" value="GGDEF"/>
    <property type="match status" value="1"/>
</dbReference>
<dbReference type="Proteomes" id="UP000198641">
    <property type="component" value="Unassembled WGS sequence"/>
</dbReference>
<dbReference type="PROSITE" id="PS50887">
    <property type="entry name" value="GGDEF"/>
    <property type="match status" value="1"/>
</dbReference>
<dbReference type="PROSITE" id="PS50046">
    <property type="entry name" value="PHYTOCHROME_2"/>
    <property type="match status" value="1"/>
</dbReference>
<dbReference type="Pfam" id="PF00990">
    <property type="entry name" value="GGDEF"/>
    <property type="match status" value="1"/>
</dbReference>
<dbReference type="GO" id="GO:0043709">
    <property type="term" value="P:cell adhesion involved in single-species biofilm formation"/>
    <property type="evidence" value="ECO:0007669"/>
    <property type="project" value="TreeGrafter"/>
</dbReference>
<dbReference type="AlphaFoldDB" id="A0A1G7UUL3"/>
<keyword evidence="3" id="KW-0600">Photoreceptor protein</keyword>
<organism evidence="10 11">
    <name type="scientific">Onishia taeanensis</name>
    <dbReference type="NCBI Taxonomy" id="284577"/>
    <lineage>
        <taxon>Bacteria</taxon>
        <taxon>Pseudomonadati</taxon>
        <taxon>Pseudomonadota</taxon>
        <taxon>Gammaproteobacteria</taxon>
        <taxon>Oceanospirillales</taxon>
        <taxon>Halomonadaceae</taxon>
        <taxon>Onishia</taxon>
    </lineage>
</organism>
<dbReference type="EMBL" id="FNCI01000016">
    <property type="protein sequence ID" value="SDG50789.1"/>
    <property type="molecule type" value="Genomic_DNA"/>
</dbReference>
<evidence type="ECO:0000256" key="2">
    <source>
        <dbReference type="ARBA" id="ARBA00012528"/>
    </source>
</evidence>
<dbReference type="PRINTS" id="PR01033">
    <property type="entry name" value="PHYTOCHROME"/>
</dbReference>
<evidence type="ECO:0000256" key="1">
    <source>
        <dbReference type="ARBA" id="ARBA00001946"/>
    </source>
</evidence>
<evidence type="ECO:0000256" key="6">
    <source>
        <dbReference type="ARBA" id="ARBA00023170"/>
    </source>
</evidence>
<dbReference type="InterPro" id="IPR013515">
    <property type="entry name" value="Phytochrome_cen-reg"/>
</dbReference>
<evidence type="ECO:0000313" key="10">
    <source>
        <dbReference type="EMBL" id="SDG50789.1"/>
    </source>
</evidence>
<keyword evidence="11" id="KW-1185">Reference proteome</keyword>